<organism evidence="2 3">
    <name type="scientific">Segniliparus rotundus (strain ATCC BAA-972 / CDC 1076 / CIP 108378 / DSM 44985 / JCM 13578)</name>
    <dbReference type="NCBI Taxonomy" id="640132"/>
    <lineage>
        <taxon>Bacteria</taxon>
        <taxon>Bacillati</taxon>
        <taxon>Actinomycetota</taxon>
        <taxon>Actinomycetes</taxon>
        <taxon>Mycobacteriales</taxon>
        <taxon>Segniliparaceae</taxon>
        <taxon>Segniliparus</taxon>
    </lineage>
</organism>
<name>D6ZD53_SEGRD</name>
<dbReference type="AlphaFoldDB" id="D6ZD53"/>
<proteinExistence type="predicted"/>
<dbReference type="SUPFAM" id="SSF46955">
    <property type="entry name" value="Putative DNA-binding domain"/>
    <property type="match status" value="1"/>
</dbReference>
<reference evidence="2 3" key="1">
    <citation type="journal article" date="2010" name="Stand. Genomic Sci.">
        <title>Complete genome sequence of Segniliparus rotundus type strain (CDC 1076).</title>
        <authorList>
            <person name="Sikorski J."/>
            <person name="Lapidus A."/>
            <person name="Copeland A."/>
            <person name="Misra M."/>
            <person name="Glavina Del Rio T."/>
            <person name="Nolan M."/>
            <person name="Lucas S."/>
            <person name="Chen F."/>
            <person name="Tice H."/>
            <person name="Cheng J.F."/>
            <person name="Jando M."/>
            <person name="Schneider S."/>
            <person name="Bruce D."/>
            <person name="Goodwin L."/>
            <person name="Pitluck S."/>
            <person name="Liolios K."/>
            <person name="Mikhailova N."/>
            <person name="Pati A."/>
            <person name="Ivanova N."/>
            <person name="Mavromatis K."/>
            <person name="Chen A."/>
            <person name="Palaniappan K."/>
            <person name="Chertkov O."/>
            <person name="Land M."/>
            <person name="Hauser L."/>
            <person name="Chang Y.J."/>
            <person name="Jeffries C.D."/>
            <person name="Brettin T."/>
            <person name="Detter J.C."/>
            <person name="Han C."/>
            <person name="Rohde M."/>
            <person name="Goker M."/>
            <person name="Bristow J."/>
            <person name="Eisen J.A."/>
            <person name="Markowitz V."/>
            <person name="Hugenholtz P."/>
            <person name="Kyrpides N.C."/>
            <person name="Klenk H.P."/>
        </authorList>
    </citation>
    <scope>NUCLEOTIDE SEQUENCE [LARGE SCALE GENOMIC DNA]</scope>
    <source>
        <strain evidence="3">ATCC BAA-972 / CDC 1076 / CIP 108378 / DSM 44985 / JCM 13578</strain>
    </source>
</reference>
<dbReference type="OrthoDB" id="4330189at2"/>
<sequence>MPIGKIGATDTAHEFDEILSAKEAAKLLGLTPGTLRYYRHKGRGPKSFICGRLTKYRKSELIAWLQAQEAASSKGGIIA</sequence>
<evidence type="ECO:0000313" key="2">
    <source>
        <dbReference type="EMBL" id="ADG99240.1"/>
    </source>
</evidence>
<dbReference type="Pfam" id="PF12728">
    <property type="entry name" value="HTH_17"/>
    <property type="match status" value="1"/>
</dbReference>
<dbReference type="Proteomes" id="UP000002247">
    <property type="component" value="Chromosome"/>
</dbReference>
<dbReference type="STRING" id="640132.Srot_2808"/>
<dbReference type="RefSeq" id="WP_013139689.1">
    <property type="nucleotide sequence ID" value="NC_014168.1"/>
</dbReference>
<evidence type="ECO:0000259" key="1">
    <source>
        <dbReference type="Pfam" id="PF12728"/>
    </source>
</evidence>
<accession>D6ZD53</accession>
<dbReference type="KEGG" id="srt:Srot_2808"/>
<keyword evidence="3" id="KW-1185">Reference proteome</keyword>
<protein>
    <submittedName>
        <fullName evidence="2">Regulatory protein MerR</fullName>
    </submittedName>
</protein>
<dbReference type="InterPro" id="IPR009061">
    <property type="entry name" value="DNA-bd_dom_put_sf"/>
</dbReference>
<dbReference type="HOGENOM" id="CLU_140176_9_1_11"/>
<dbReference type="InterPro" id="IPR041657">
    <property type="entry name" value="HTH_17"/>
</dbReference>
<evidence type="ECO:0000313" key="3">
    <source>
        <dbReference type="Proteomes" id="UP000002247"/>
    </source>
</evidence>
<gene>
    <name evidence="2" type="ordered locus">Srot_2808</name>
</gene>
<dbReference type="eggNOG" id="COG3311">
    <property type="taxonomic scope" value="Bacteria"/>
</dbReference>
<dbReference type="EMBL" id="CP001958">
    <property type="protein sequence ID" value="ADG99240.1"/>
    <property type="molecule type" value="Genomic_DNA"/>
</dbReference>
<feature type="domain" description="Helix-turn-helix" evidence="1">
    <location>
        <begin position="19"/>
        <end position="68"/>
    </location>
</feature>